<dbReference type="AlphaFoldDB" id="K1PKV8"/>
<dbReference type="PANTHER" id="PTHR24401:SF29">
    <property type="entry name" value="SI:CH211-243P7.3-RELATED"/>
    <property type="match status" value="1"/>
</dbReference>
<evidence type="ECO:0000313" key="1">
    <source>
        <dbReference type="EMBL" id="EKC22368.1"/>
    </source>
</evidence>
<reference evidence="1" key="1">
    <citation type="journal article" date="2012" name="Nature">
        <title>The oyster genome reveals stress adaptation and complexity of shell formation.</title>
        <authorList>
            <person name="Zhang G."/>
            <person name="Fang X."/>
            <person name="Guo X."/>
            <person name="Li L."/>
            <person name="Luo R."/>
            <person name="Xu F."/>
            <person name="Yang P."/>
            <person name="Zhang L."/>
            <person name="Wang X."/>
            <person name="Qi H."/>
            <person name="Xiong Z."/>
            <person name="Que H."/>
            <person name="Xie Y."/>
            <person name="Holland P.W."/>
            <person name="Paps J."/>
            <person name="Zhu Y."/>
            <person name="Wu F."/>
            <person name="Chen Y."/>
            <person name="Wang J."/>
            <person name="Peng C."/>
            <person name="Meng J."/>
            <person name="Yang L."/>
            <person name="Liu J."/>
            <person name="Wen B."/>
            <person name="Zhang N."/>
            <person name="Huang Z."/>
            <person name="Zhu Q."/>
            <person name="Feng Y."/>
            <person name="Mount A."/>
            <person name="Hedgecock D."/>
            <person name="Xu Z."/>
            <person name="Liu Y."/>
            <person name="Domazet-Loso T."/>
            <person name="Du Y."/>
            <person name="Sun X."/>
            <person name="Zhang S."/>
            <person name="Liu B."/>
            <person name="Cheng P."/>
            <person name="Jiang X."/>
            <person name="Li J."/>
            <person name="Fan D."/>
            <person name="Wang W."/>
            <person name="Fu W."/>
            <person name="Wang T."/>
            <person name="Wang B."/>
            <person name="Zhang J."/>
            <person name="Peng Z."/>
            <person name="Li Y."/>
            <person name="Li N."/>
            <person name="Wang J."/>
            <person name="Chen M."/>
            <person name="He Y."/>
            <person name="Tan F."/>
            <person name="Song X."/>
            <person name="Zheng Q."/>
            <person name="Huang R."/>
            <person name="Yang H."/>
            <person name="Du X."/>
            <person name="Chen L."/>
            <person name="Yang M."/>
            <person name="Gaffney P.M."/>
            <person name="Wang S."/>
            <person name="Luo L."/>
            <person name="She Z."/>
            <person name="Ming Y."/>
            <person name="Huang W."/>
            <person name="Zhang S."/>
            <person name="Huang B."/>
            <person name="Zhang Y."/>
            <person name="Qu T."/>
            <person name="Ni P."/>
            <person name="Miao G."/>
            <person name="Wang J."/>
            <person name="Wang Q."/>
            <person name="Steinberg C.E."/>
            <person name="Wang H."/>
            <person name="Li N."/>
            <person name="Qian L."/>
            <person name="Zhang G."/>
            <person name="Li Y."/>
            <person name="Yang H."/>
            <person name="Liu X."/>
            <person name="Wang J."/>
            <person name="Yin Y."/>
            <person name="Wang J."/>
        </authorList>
    </citation>
    <scope>NUCLEOTIDE SEQUENCE [LARGE SCALE GENOMIC DNA]</scope>
    <source>
        <strain evidence="1">05x7-T-G4-1.051#20</strain>
    </source>
</reference>
<dbReference type="InParanoid" id="K1PKV8"/>
<dbReference type="PANTHER" id="PTHR24401">
    <property type="entry name" value="SI:CH211-243P7.3-RELATED"/>
    <property type="match status" value="1"/>
</dbReference>
<dbReference type="InterPro" id="IPR046616">
    <property type="entry name" value="DUF6729"/>
</dbReference>
<gene>
    <name evidence="1" type="ORF">CGI_10002399</name>
</gene>
<dbReference type="HOGENOM" id="CLU_1121037_0_0_1"/>
<sequence length="248" mass="27775">MLENDLGWETGVVAVFEYKDKEIPNNANSANKFRLVEYVRMFPEVTHHILEKNIVAEEERQKAEAPKRGLGNSVARLRQNLVELHGEENLKRTAHYLSDCQTFSTAQKREQVTRTIFNPPRISSCQWLTSVYCQEVLSILEEVKAAITSVYGRVLKVDSTKKVAKKLQGSAAETAAWATNVGNEHGQVLMSVLTAGEGAGLDSHVRGHPEAIRRCQCQPTGGDVRGPGLLWLQLHWEEIPVFECHTDT</sequence>
<proteinExistence type="predicted"/>
<accession>K1PKV8</accession>
<organism evidence="1">
    <name type="scientific">Magallana gigas</name>
    <name type="common">Pacific oyster</name>
    <name type="synonym">Crassostrea gigas</name>
    <dbReference type="NCBI Taxonomy" id="29159"/>
    <lineage>
        <taxon>Eukaryota</taxon>
        <taxon>Metazoa</taxon>
        <taxon>Spiralia</taxon>
        <taxon>Lophotrochozoa</taxon>
        <taxon>Mollusca</taxon>
        <taxon>Bivalvia</taxon>
        <taxon>Autobranchia</taxon>
        <taxon>Pteriomorphia</taxon>
        <taxon>Ostreida</taxon>
        <taxon>Ostreoidea</taxon>
        <taxon>Ostreidae</taxon>
        <taxon>Magallana</taxon>
    </lineage>
</organism>
<protein>
    <submittedName>
        <fullName evidence="1">Uncharacterized protein</fullName>
    </submittedName>
</protein>
<name>K1PKV8_MAGGI</name>
<dbReference type="Pfam" id="PF20499">
    <property type="entry name" value="DUF6729"/>
    <property type="match status" value="1"/>
</dbReference>
<dbReference type="EMBL" id="JH818961">
    <property type="protein sequence ID" value="EKC22368.1"/>
    <property type="molecule type" value="Genomic_DNA"/>
</dbReference>